<dbReference type="EMBL" id="BOMG01000049">
    <property type="protein sequence ID" value="GID55461.1"/>
    <property type="molecule type" value="Genomic_DNA"/>
</dbReference>
<organism evidence="1 2">
    <name type="scientific">Actinoplanes couchii</name>
    <dbReference type="NCBI Taxonomy" id="403638"/>
    <lineage>
        <taxon>Bacteria</taxon>
        <taxon>Bacillati</taxon>
        <taxon>Actinomycetota</taxon>
        <taxon>Actinomycetes</taxon>
        <taxon>Micromonosporales</taxon>
        <taxon>Micromonosporaceae</taxon>
        <taxon>Actinoplanes</taxon>
    </lineage>
</organism>
<comment type="caution">
    <text evidence="1">The sequence shown here is derived from an EMBL/GenBank/DDBJ whole genome shotgun (WGS) entry which is preliminary data.</text>
</comment>
<dbReference type="Proteomes" id="UP000612282">
    <property type="component" value="Unassembled WGS sequence"/>
</dbReference>
<sequence length="100" mass="10798">MKRGDVWTVERFGHERSVVIVGNDATIGDQNGVLVVPLSDVLEPKVGMPGLNDSNGTPLGTFLFYRVGSIDKKSLRSRTAVLGDASRHFADVALRAAFDI</sequence>
<evidence type="ECO:0000313" key="1">
    <source>
        <dbReference type="EMBL" id="GID55461.1"/>
    </source>
</evidence>
<name>A0ABQ3XAF6_9ACTN</name>
<reference evidence="1 2" key="1">
    <citation type="submission" date="2021-01" db="EMBL/GenBank/DDBJ databases">
        <title>Whole genome shotgun sequence of Actinoplanes couchii NBRC 106145.</title>
        <authorList>
            <person name="Komaki H."/>
            <person name="Tamura T."/>
        </authorList>
    </citation>
    <scope>NUCLEOTIDE SEQUENCE [LARGE SCALE GENOMIC DNA]</scope>
    <source>
        <strain evidence="1 2">NBRC 106145</strain>
    </source>
</reference>
<dbReference type="SUPFAM" id="SSF50118">
    <property type="entry name" value="Cell growth inhibitor/plasmid maintenance toxic component"/>
    <property type="match status" value="1"/>
</dbReference>
<gene>
    <name evidence="1" type="ORF">Aco03nite_038650</name>
</gene>
<accession>A0ABQ3XAF6</accession>
<protein>
    <recommendedName>
        <fullName evidence="3">Transcriptional modulator of MazE/toxin, MazF</fullName>
    </recommendedName>
</protein>
<keyword evidence="2" id="KW-1185">Reference proteome</keyword>
<dbReference type="RefSeq" id="WP_203796746.1">
    <property type="nucleotide sequence ID" value="NZ_BAAAQE010000026.1"/>
</dbReference>
<evidence type="ECO:0000313" key="2">
    <source>
        <dbReference type="Proteomes" id="UP000612282"/>
    </source>
</evidence>
<evidence type="ECO:0008006" key="3">
    <source>
        <dbReference type="Google" id="ProtNLM"/>
    </source>
</evidence>
<proteinExistence type="predicted"/>